<organism evidence="2 3">
    <name type="scientific">Caloramator quimbayensis</name>
    <dbReference type="NCBI Taxonomy" id="1147123"/>
    <lineage>
        <taxon>Bacteria</taxon>
        <taxon>Bacillati</taxon>
        <taxon>Bacillota</taxon>
        <taxon>Clostridia</taxon>
        <taxon>Eubacteriales</taxon>
        <taxon>Clostridiaceae</taxon>
        <taxon>Caloramator</taxon>
    </lineage>
</organism>
<proteinExistence type="predicted"/>
<dbReference type="Gene3D" id="2.30.30.240">
    <property type="entry name" value="PRC-barrel domain"/>
    <property type="match status" value="1"/>
</dbReference>
<dbReference type="NCBIfam" id="TIGR02888">
    <property type="entry name" value="spore_YlmC_YmxH"/>
    <property type="match status" value="1"/>
</dbReference>
<dbReference type="Proteomes" id="UP000190105">
    <property type="component" value="Unassembled WGS sequence"/>
</dbReference>
<dbReference type="RefSeq" id="WP_078695915.1">
    <property type="nucleotide sequence ID" value="NZ_FUYH01000005.1"/>
</dbReference>
<evidence type="ECO:0000313" key="3">
    <source>
        <dbReference type="Proteomes" id="UP000190105"/>
    </source>
</evidence>
<feature type="domain" description="PRC-barrel" evidence="1">
    <location>
        <begin position="12"/>
        <end position="87"/>
    </location>
</feature>
<keyword evidence="3" id="KW-1185">Reference proteome</keyword>
<dbReference type="PANTHER" id="PTHR40061">
    <property type="entry name" value="SPORULATION PROTEIN YLMC-RELATED"/>
    <property type="match status" value="1"/>
</dbReference>
<dbReference type="SUPFAM" id="SSF50346">
    <property type="entry name" value="PRC-barrel domain"/>
    <property type="match status" value="1"/>
</dbReference>
<gene>
    <name evidence="2" type="ORF">SAMN05443428_10596</name>
</gene>
<evidence type="ECO:0000313" key="2">
    <source>
        <dbReference type="EMBL" id="SKA83504.1"/>
    </source>
</evidence>
<accession>A0A1T4X1N7</accession>
<sequence>MKDRYETKNTLTTSDLRQMEVIDISEGKRLGFISDIIFDDDLKRIESIVIPPQNNFLSVFRKKDEIQIKWSQIKVIGIDVILVDTSSKNANDEKDKTL</sequence>
<evidence type="ECO:0000259" key="1">
    <source>
        <dbReference type="Pfam" id="PF05239"/>
    </source>
</evidence>
<dbReference type="PANTHER" id="PTHR40061:SF1">
    <property type="entry name" value="SPORULATION PROTEIN YLMC-RELATED"/>
    <property type="match status" value="1"/>
</dbReference>
<dbReference type="STRING" id="1147123.SAMN05443428_10596"/>
<dbReference type="EMBL" id="FUYH01000005">
    <property type="protein sequence ID" value="SKA83504.1"/>
    <property type="molecule type" value="Genomic_DNA"/>
</dbReference>
<dbReference type="InterPro" id="IPR011033">
    <property type="entry name" value="PRC_barrel-like_sf"/>
</dbReference>
<protein>
    <submittedName>
        <fullName evidence="2">Sporulation protein, YlmC/YmxH family</fullName>
    </submittedName>
</protein>
<dbReference type="Pfam" id="PF05239">
    <property type="entry name" value="PRC"/>
    <property type="match status" value="1"/>
</dbReference>
<reference evidence="3" key="1">
    <citation type="submission" date="2017-02" db="EMBL/GenBank/DDBJ databases">
        <authorList>
            <person name="Varghese N."/>
            <person name="Submissions S."/>
        </authorList>
    </citation>
    <scope>NUCLEOTIDE SEQUENCE [LARGE SCALE GENOMIC DNA]</scope>
    <source>
        <strain evidence="3">USBA 833</strain>
    </source>
</reference>
<dbReference type="InterPro" id="IPR014238">
    <property type="entry name" value="Spore_YlmC/YmxH"/>
</dbReference>
<dbReference type="InterPro" id="IPR027275">
    <property type="entry name" value="PRC-brl_dom"/>
</dbReference>
<dbReference type="OrthoDB" id="6024937at2"/>
<dbReference type="AlphaFoldDB" id="A0A1T4X1N7"/>
<name>A0A1T4X1N7_9CLOT</name>